<organism evidence="2 3">
    <name type="scientific">Pullulanibacillus camelliae</name>
    <dbReference type="NCBI Taxonomy" id="1707096"/>
    <lineage>
        <taxon>Bacteria</taxon>
        <taxon>Bacillati</taxon>
        <taxon>Bacillota</taxon>
        <taxon>Bacilli</taxon>
        <taxon>Bacillales</taxon>
        <taxon>Sporolactobacillaceae</taxon>
        <taxon>Pullulanibacillus</taxon>
    </lineage>
</organism>
<protein>
    <recommendedName>
        <fullName evidence="1">DUF4183 domain-containing protein</fullName>
    </recommendedName>
</protein>
<gene>
    <name evidence="2" type="ORF">GCM10011391_39400</name>
</gene>
<evidence type="ECO:0000313" key="2">
    <source>
        <dbReference type="EMBL" id="GGE56611.1"/>
    </source>
</evidence>
<keyword evidence="3" id="KW-1185">Reference proteome</keyword>
<name>A0A8J2YN46_9BACL</name>
<dbReference type="Pfam" id="PF13799">
    <property type="entry name" value="DUF4183"/>
    <property type="match status" value="1"/>
</dbReference>
<comment type="caution">
    <text evidence="2">The sequence shown here is derived from an EMBL/GenBank/DDBJ whole genome shotgun (WGS) entry which is preliminary data.</text>
</comment>
<evidence type="ECO:0000259" key="1">
    <source>
        <dbReference type="Pfam" id="PF13799"/>
    </source>
</evidence>
<reference evidence="2" key="2">
    <citation type="submission" date="2020-09" db="EMBL/GenBank/DDBJ databases">
        <authorList>
            <person name="Sun Q."/>
            <person name="Zhou Y."/>
        </authorList>
    </citation>
    <scope>NUCLEOTIDE SEQUENCE</scope>
    <source>
        <strain evidence="2">CGMCC 1.15371</strain>
    </source>
</reference>
<dbReference type="InterPro" id="IPR025237">
    <property type="entry name" value="DUF4183"/>
</dbReference>
<sequence>MKPIQTQAAISVPPTGCPLIFPGISDDVKPLNVLKAQTYTYFTLADENKRLYTDDDELKAYGKLGILDPQCVSYYNLYINGILQPESIYQVKKGCLWLRSKDLPLKGTVISLQFILIYF</sequence>
<feature type="domain" description="DUF4183" evidence="1">
    <location>
        <begin position="45"/>
        <end position="114"/>
    </location>
</feature>
<dbReference type="Proteomes" id="UP000628775">
    <property type="component" value="Unassembled WGS sequence"/>
</dbReference>
<proteinExistence type="predicted"/>
<dbReference type="RefSeq" id="WP_188698968.1">
    <property type="nucleotide sequence ID" value="NZ_BMIR01000036.1"/>
</dbReference>
<reference evidence="2" key="1">
    <citation type="journal article" date="2014" name="Int. J. Syst. Evol. Microbiol.">
        <title>Complete genome sequence of Corynebacterium casei LMG S-19264T (=DSM 44701T), isolated from a smear-ripened cheese.</title>
        <authorList>
            <consortium name="US DOE Joint Genome Institute (JGI-PGF)"/>
            <person name="Walter F."/>
            <person name="Albersmeier A."/>
            <person name="Kalinowski J."/>
            <person name="Ruckert C."/>
        </authorList>
    </citation>
    <scope>NUCLEOTIDE SEQUENCE</scope>
    <source>
        <strain evidence="2">CGMCC 1.15371</strain>
    </source>
</reference>
<evidence type="ECO:0000313" key="3">
    <source>
        <dbReference type="Proteomes" id="UP000628775"/>
    </source>
</evidence>
<dbReference type="EMBL" id="BMIR01000036">
    <property type="protein sequence ID" value="GGE56611.1"/>
    <property type="molecule type" value="Genomic_DNA"/>
</dbReference>
<accession>A0A8J2YN46</accession>
<dbReference type="AlphaFoldDB" id="A0A8J2YN46"/>